<dbReference type="AlphaFoldDB" id="A0AAD7TJ04"/>
<dbReference type="EMBL" id="JAPEVG010000690">
    <property type="protein sequence ID" value="KAJ8456383.1"/>
    <property type="molecule type" value="Genomic_DNA"/>
</dbReference>
<feature type="compositionally biased region" description="Basic and acidic residues" evidence="1">
    <location>
        <begin position="298"/>
        <end position="317"/>
    </location>
</feature>
<evidence type="ECO:0000313" key="2">
    <source>
        <dbReference type="EMBL" id="KAJ8456383.1"/>
    </source>
</evidence>
<proteinExistence type="predicted"/>
<dbReference type="Proteomes" id="UP001215151">
    <property type="component" value="Unassembled WGS sequence"/>
</dbReference>
<evidence type="ECO:0000313" key="3">
    <source>
        <dbReference type="Proteomes" id="UP001215151"/>
    </source>
</evidence>
<accession>A0AAD7TJ04</accession>
<protein>
    <submittedName>
        <fullName evidence="2">Uncharacterized protein</fullName>
    </submittedName>
</protein>
<sequence>MPAAAAKTAETTAFEIPKELEFGKENNRDPAICRKGSGVDAQNAAPGMYRELFYNSLNMSTAAIRKAATIRFLQGMEFGSGKLVKKSLDAFTLDVFDGGNTMGKEGFLVFPQTVTLREKKLASPGIRSEFVDHALFGPRHMFWPPPDALGGGIPPGIVGMDRGRQVRPGEPGGSVGGRRVGRVGDQVGETRGRVSNGEVEEGLDIDLDVDVDGKEREFSFLHACAFCSVSPVWATPHDHVQCPYIGTLNKVRSHLGILPIKVEDDKLVLPRQKVPVNVEEQLKELFTKVADLDKRLAAVEKKPDPKGKKREHPDDSPAKAQPAKKVKQEKGEKEKKGGKKADKGKGEGSSKGAKKK</sequence>
<evidence type="ECO:0000256" key="1">
    <source>
        <dbReference type="SAM" id="MobiDB-lite"/>
    </source>
</evidence>
<feature type="region of interest" description="Disordered" evidence="1">
    <location>
        <begin position="298"/>
        <end position="356"/>
    </location>
</feature>
<gene>
    <name evidence="2" type="ORF">ONZ51_g12160</name>
</gene>
<organism evidence="2 3">
    <name type="scientific">Trametes cubensis</name>
    <dbReference type="NCBI Taxonomy" id="1111947"/>
    <lineage>
        <taxon>Eukaryota</taxon>
        <taxon>Fungi</taxon>
        <taxon>Dikarya</taxon>
        <taxon>Basidiomycota</taxon>
        <taxon>Agaricomycotina</taxon>
        <taxon>Agaricomycetes</taxon>
        <taxon>Polyporales</taxon>
        <taxon>Polyporaceae</taxon>
        <taxon>Trametes</taxon>
    </lineage>
</organism>
<comment type="caution">
    <text evidence="2">The sequence shown here is derived from an EMBL/GenBank/DDBJ whole genome shotgun (WGS) entry which is preliminary data.</text>
</comment>
<feature type="compositionally biased region" description="Basic and acidic residues" evidence="1">
    <location>
        <begin position="326"/>
        <end position="348"/>
    </location>
</feature>
<name>A0AAD7TJ04_9APHY</name>
<keyword evidence="3" id="KW-1185">Reference proteome</keyword>
<reference evidence="2" key="1">
    <citation type="submission" date="2022-11" db="EMBL/GenBank/DDBJ databases">
        <title>Genome Sequence of Cubamyces cubensis.</title>
        <authorList>
            <person name="Buettner E."/>
        </authorList>
    </citation>
    <scope>NUCLEOTIDE SEQUENCE</scope>
    <source>
        <strain evidence="2">MPL-01</strain>
    </source>
</reference>